<accession>A0A1E3HY93</accession>
<feature type="region of interest" description="Disordered" evidence="1">
    <location>
        <begin position="1"/>
        <end position="22"/>
    </location>
</feature>
<name>A0A1E3HY93_9TREE</name>
<sequence>MPPFPLTTPASQSSHSRPHPSIEIVPGSLYRLERSLASRHELGDGSRAPGLRVEGLDRLPQVVGGSSTRTSAPRPPLHPLPRYSSLRGRSPALCNPSPCVSLPPPCGRRVG</sequence>
<evidence type="ECO:0000313" key="2">
    <source>
        <dbReference type="EMBL" id="ODN81125.1"/>
    </source>
</evidence>
<gene>
    <name evidence="2" type="ORF">L202_03216</name>
</gene>
<feature type="compositionally biased region" description="Pro residues" evidence="1">
    <location>
        <begin position="101"/>
        <end position="111"/>
    </location>
</feature>
<evidence type="ECO:0000313" key="3">
    <source>
        <dbReference type="Proteomes" id="UP000094065"/>
    </source>
</evidence>
<feature type="region of interest" description="Disordered" evidence="1">
    <location>
        <begin position="39"/>
        <end position="111"/>
    </location>
</feature>
<evidence type="ECO:0000256" key="1">
    <source>
        <dbReference type="SAM" id="MobiDB-lite"/>
    </source>
</evidence>
<dbReference type="EMBL" id="AWGJ01000004">
    <property type="protein sequence ID" value="ODN81125.1"/>
    <property type="molecule type" value="Genomic_DNA"/>
</dbReference>
<comment type="caution">
    <text evidence="2">The sequence shown here is derived from an EMBL/GenBank/DDBJ whole genome shotgun (WGS) entry which is preliminary data.</text>
</comment>
<organism evidence="2 3">
    <name type="scientific">Cryptococcus amylolentus CBS 6039</name>
    <dbReference type="NCBI Taxonomy" id="1295533"/>
    <lineage>
        <taxon>Eukaryota</taxon>
        <taxon>Fungi</taxon>
        <taxon>Dikarya</taxon>
        <taxon>Basidiomycota</taxon>
        <taxon>Agaricomycotina</taxon>
        <taxon>Tremellomycetes</taxon>
        <taxon>Tremellales</taxon>
        <taxon>Cryptococcaceae</taxon>
        <taxon>Cryptococcus</taxon>
    </lineage>
</organism>
<reference evidence="2 3" key="1">
    <citation type="submission" date="2016-06" db="EMBL/GenBank/DDBJ databases">
        <title>Evolution of pathogenesis and genome organization in the Tremellales.</title>
        <authorList>
            <person name="Cuomo C."/>
            <person name="Litvintseva A."/>
            <person name="Heitman J."/>
            <person name="Chen Y."/>
            <person name="Sun S."/>
            <person name="Springer D."/>
            <person name="Dromer F."/>
            <person name="Young S."/>
            <person name="Zeng Q."/>
            <person name="Chapman S."/>
            <person name="Gujja S."/>
            <person name="Saif S."/>
            <person name="Birren B."/>
        </authorList>
    </citation>
    <scope>NUCLEOTIDE SEQUENCE [LARGE SCALE GENOMIC DNA]</scope>
    <source>
        <strain evidence="2 3">CBS 6039</strain>
    </source>
</reference>
<dbReference type="AlphaFoldDB" id="A0A1E3HY93"/>
<dbReference type="RefSeq" id="XP_018995691.1">
    <property type="nucleotide sequence ID" value="XM_019137022.1"/>
</dbReference>
<proteinExistence type="predicted"/>
<dbReference type="GeneID" id="30154525"/>
<keyword evidence="3" id="KW-1185">Reference proteome</keyword>
<dbReference type="Proteomes" id="UP000094065">
    <property type="component" value="Unassembled WGS sequence"/>
</dbReference>
<protein>
    <submittedName>
        <fullName evidence="2">Uncharacterized protein</fullName>
    </submittedName>
</protein>